<dbReference type="GO" id="GO:0046856">
    <property type="term" value="P:phosphatidylinositol dephosphorylation"/>
    <property type="evidence" value="ECO:0007669"/>
    <property type="project" value="InterPro"/>
</dbReference>
<dbReference type="SUPFAM" id="SSF56219">
    <property type="entry name" value="DNase I-like"/>
    <property type="match status" value="1"/>
</dbReference>
<evidence type="ECO:0000313" key="3">
    <source>
        <dbReference type="Proteomes" id="UP000694892"/>
    </source>
</evidence>
<dbReference type="GO" id="GO:0005794">
    <property type="term" value="C:Golgi apparatus"/>
    <property type="evidence" value="ECO:0007669"/>
    <property type="project" value="TreeGrafter"/>
</dbReference>
<dbReference type="GO" id="GO:0004445">
    <property type="term" value="F:inositol-polyphosphate 5-phosphatase activity"/>
    <property type="evidence" value="ECO:0007669"/>
    <property type="project" value="InterPro"/>
</dbReference>
<dbReference type="EMBL" id="CM004476">
    <property type="protein sequence ID" value="OCT76518.1"/>
    <property type="molecule type" value="Genomic_DNA"/>
</dbReference>
<feature type="domain" description="Inositol polyphosphate-related phosphatase" evidence="1">
    <location>
        <begin position="1"/>
        <end position="234"/>
    </location>
</feature>
<dbReference type="InterPro" id="IPR036691">
    <property type="entry name" value="Endo/exonu/phosph_ase_sf"/>
</dbReference>
<dbReference type="AlphaFoldDB" id="A0A974HG14"/>
<organism evidence="2 3">
    <name type="scientific">Xenopus laevis</name>
    <name type="common">African clawed frog</name>
    <dbReference type="NCBI Taxonomy" id="8355"/>
    <lineage>
        <taxon>Eukaryota</taxon>
        <taxon>Metazoa</taxon>
        <taxon>Chordata</taxon>
        <taxon>Craniata</taxon>
        <taxon>Vertebrata</taxon>
        <taxon>Euteleostomi</taxon>
        <taxon>Amphibia</taxon>
        <taxon>Batrachia</taxon>
        <taxon>Anura</taxon>
        <taxon>Pipoidea</taxon>
        <taxon>Pipidae</taxon>
        <taxon>Xenopodinae</taxon>
        <taxon>Xenopus</taxon>
        <taxon>Xenopus</taxon>
    </lineage>
</organism>
<accession>A0A974HG14</accession>
<dbReference type="GO" id="GO:0005930">
    <property type="term" value="C:axoneme"/>
    <property type="evidence" value="ECO:0007669"/>
    <property type="project" value="TreeGrafter"/>
</dbReference>
<dbReference type="InterPro" id="IPR000300">
    <property type="entry name" value="IPPc"/>
</dbReference>
<name>A0A974HG14_XENLA</name>
<reference evidence="3" key="1">
    <citation type="journal article" date="2016" name="Nature">
        <title>Genome evolution in the allotetraploid frog Xenopus laevis.</title>
        <authorList>
            <person name="Session A.M."/>
            <person name="Uno Y."/>
            <person name="Kwon T."/>
            <person name="Chapman J.A."/>
            <person name="Toyoda A."/>
            <person name="Takahashi S."/>
            <person name="Fukui A."/>
            <person name="Hikosaka A."/>
            <person name="Suzuki A."/>
            <person name="Kondo M."/>
            <person name="van Heeringen S.J."/>
            <person name="Quigley I."/>
            <person name="Heinz S."/>
            <person name="Ogino H."/>
            <person name="Ochi H."/>
            <person name="Hellsten U."/>
            <person name="Lyons J.B."/>
            <person name="Simakov O."/>
            <person name="Putnam N."/>
            <person name="Stites J."/>
            <person name="Kuroki Y."/>
            <person name="Tanaka T."/>
            <person name="Michiue T."/>
            <person name="Watanabe M."/>
            <person name="Bogdanovic O."/>
            <person name="Lister R."/>
            <person name="Georgiou G."/>
            <person name="Paranjpe S.S."/>
            <person name="van Kruijsbergen I."/>
            <person name="Shu S."/>
            <person name="Carlson J."/>
            <person name="Kinoshita T."/>
            <person name="Ohta Y."/>
            <person name="Mawaribuchi S."/>
            <person name="Jenkins J."/>
            <person name="Grimwood J."/>
            <person name="Schmutz J."/>
            <person name="Mitros T."/>
            <person name="Mozaffari S.V."/>
            <person name="Suzuki Y."/>
            <person name="Haramoto Y."/>
            <person name="Yamamoto T.S."/>
            <person name="Takagi C."/>
            <person name="Heald R."/>
            <person name="Miller K."/>
            <person name="Haudenschild C."/>
            <person name="Kitzman J."/>
            <person name="Nakayama T."/>
            <person name="Izutsu Y."/>
            <person name="Robert J."/>
            <person name="Fortriede J."/>
            <person name="Burns K."/>
            <person name="Lotay V."/>
            <person name="Karimi K."/>
            <person name="Yasuoka Y."/>
            <person name="Dichmann D.S."/>
            <person name="Flajnik M.F."/>
            <person name="Houston D.W."/>
            <person name="Shendure J."/>
            <person name="DuPasquier L."/>
            <person name="Vize P.D."/>
            <person name="Zorn A.M."/>
            <person name="Ito M."/>
            <person name="Marcotte E.M."/>
            <person name="Wallingford J.B."/>
            <person name="Ito Y."/>
            <person name="Asashima M."/>
            <person name="Ueno N."/>
            <person name="Matsuda Y."/>
            <person name="Veenstra G.J."/>
            <person name="Fujiyama A."/>
            <person name="Harland R.M."/>
            <person name="Taira M."/>
            <person name="Rokhsar D.S."/>
        </authorList>
    </citation>
    <scope>NUCLEOTIDE SEQUENCE [LARGE SCALE GENOMIC DNA]</scope>
    <source>
        <strain evidence="3">J</strain>
    </source>
</reference>
<evidence type="ECO:0000259" key="1">
    <source>
        <dbReference type="SMART" id="SM00128"/>
    </source>
</evidence>
<dbReference type="SMART" id="SM00128">
    <property type="entry name" value="IPPc"/>
    <property type="match status" value="1"/>
</dbReference>
<dbReference type="PANTHER" id="PTHR46625">
    <property type="entry name" value="72 KDA INOSITOL POLYPHOSPHATE 5-PHOSPHATASE"/>
    <property type="match status" value="1"/>
</dbReference>
<dbReference type="Gene3D" id="3.60.10.10">
    <property type="entry name" value="Endonuclease/exonuclease/phosphatase"/>
    <property type="match status" value="2"/>
</dbReference>
<dbReference type="GO" id="GO:0005634">
    <property type="term" value="C:nucleus"/>
    <property type="evidence" value="ECO:0007669"/>
    <property type="project" value="TreeGrafter"/>
</dbReference>
<protein>
    <recommendedName>
        <fullName evidence="1">Inositol polyphosphate-related phosphatase domain-containing protein</fullName>
    </recommendedName>
</protein>
<dbReference type="PANTHER" id="PTHR46625:SF2">
    <property type="entry name" value="PHOSPHATIDYLINOSITOL POLYPHOSPHATE 5-PHOSPHATASE TYPE IV-LIKE"/>
    <property type="match status" value="1"/>
</dbReference>
<proteinExistence type="predicted"/>
<dbReference type="Pfam" id="PF22669">
    <property type="entry name" value="Exo_endo_phos2"/>
    <property type="match status" value="1"/>
</dbReference>
<gene>
    <name evidence="2" type="ORF">XELAEV_18031721mg</name>
</gene>
<sequence length="235" mass="27514">MEDLEPPWKKVTPLREEWEYRLQATLGHRYILLHSVAHGVLCISMFIRRDLVWFFSEVEHATVTTRFFPMIKTKGALAVSFRFFGTSFLFINSHIAAGDSKVKDRIHNYRKIIRELKLPKNSRTEVDSIIENIPENDMSSLLQYDQLSEEMIKGSIFRGFKEAEIHFLPTYKFNIGSDDYDTSKKKRTPSYTDRVMYKSRHKGDICVLNYGSCPLMRQSDHKPVFGLFNVCIIPY</sequence>
<dbReference type="Proteomes" id="UP000694892">
    <property type="component" value="Chromosome 6L"/>
</dbReference>
<dbReference type="GO" id="GO:0004439">
    <property type="term" value="F:phosphatidylinositol-4,5-bisphosphate 5-phosphatase activity"/>
    <property type="evidence" value="ECO:0007669"/>
    <property type="project" value="TreeGrafter"/>
</dbReference>
<dbReference type="InterPro" id="IPR042478">
    <property type="entry name" value="INPP5E"/>
</dbReference>
<evidence type="ECO:0000313" key="2">
    <source>
        <dbReference type="EMBL" id="OCT76518.1"/>
    </source>
</evidence>